<protein>
    <recommendedName>
        <fullName evidence="4">BTB domain-containing protein</fullName>
    </recommendedName>
</protein>
<evidence type="ECO:0000256" key="1">
    <source>
        <dbReference type="SAM" id="MobiDB-lite"/>
    </source>
</evidence>
<feature type="compositionally biased region" description="Polar residues" evidence="1">
    <location>
        <begin position="360"/>
        <end position="371"/>
    </location>
</feature>
<evidence type="ECO:0008006" key="4">
    <source>
        <dbReference type="Google" id="ProtNLM"/>
    </source>
</evidence>
<reference evidence="2 3" key="1">
    <citation type="submission" date="2019-10" db="EMBL/GenBank/DDBJ databases">
        <authorList>
            <person name="Palmer J.M."/>
        </authorList>
    </citation>
    <scope>NUCLEOTIDE SEQUENCE [LARGE SCALE GENOMIC DNA]</scope>
    <source>
        <strain evidence="2 3">TWF694</strain>
    </source>
</reference>
<dbReference type="EMBL" id="JAVHJO010000002">
    <property type="protein sequence ID" value="KAK6542608.1"/>
    <property type="molecule type" value="Genomic_DNA"/>
</dbReference>
<proteinExistence type="predicted"/>
<evidence type="ECO:0000313" key="2">
    <source>
        <dbReference type="EMBL" id="KAK6542608.1"/>
    </source>
</evidence>
<dbReference type="AlphaFoldDB" id="A0AAV9XKU0"/>
<keyword evidence="3" id="KW-1185">Reference proteome</keyword>
<sequence>MNDSEVSPLNSKVAGQFEDFPYKPFQDDSGNKTEAEEEDSKRKPVQKEEPLLSFGESCDLIVKLENKTSKAQYLVSSSVLQLVSKVWARSINHKRFAALQKEKVGDQEYPTLKLEDDDVECLSFLFMILHFQYNEVPRKLTYTQLRSMTLICDKYNCWSGLHLWKDNWFGALISIADLPGYEDWLFISDRGDFTHQNIDELKRSLVYEAGTLSPCKSYFYRYRKKTFGEGHYKVHCELLPQKILEVIMNKRKQAILDMIECLRKFTGLVSGISYEYSDVKEATCKNITCQNIALGSFYNSLKKANLWPLVYASSDANIEWHGSLNELVERIRSLKMTTVTNQEQRIGNNAIRLTSSVSIVSKNPPSETPQPTFVVPRTPSPNPTVGSLFRTATVSSTQSSNTSGGNLFGPPVSVFGGSPQSSSNINNAPAFGSTSTSSMFRTSESASNLTSGSLFGTSTSGSIFGVPSGGSIFEGNKQSSNAPRFTFSAEKQPSLLPRFKDARNTSFRNTHQEVIQRLSPEHEGQCYIYSMYDAPAYRTIFYDPARKPCELAFQFGTFRIYIENIYTSAY</sequence>
<feature type="region of interest" description="Disordered" evidence="1">
    <location>
        <begin position="1"/>
        <end position="47"/>
    </location>
</feature>
<accession>A0AAV9XKU0</accession>
<evidence type="ECO:0000313" key="3">
    <source>
        <dbReference type="Proteomes" id="UP001365542"/>
    </source>
</evidence>
<feature type="compositionally biased region" description="Polar residues" evidence="1">
    <location>
        <begin position="1"/>
        <end position="10"/>
    </location>
</feature>
<gene>
    <name evidence="2" type="ORF">TWF694_006552</name>
</gene>
<name>A0AAV9XKU0_9PEZI</name>
<feature type="region of interest" description="Disordered" evidence="1">
    <location>
        <begin position="360"/>
        <end position="382"/>
    </location>
</feature>
<organism evidence="2 3">
    <name type="scientific">Orbilia ellipsospora</name>
    <dbReference type="NCBI Taxonomy" id="2528407"/>
    <lineage>
        <taxon>Eukaryota</taxon>
        <taxon>Fungi</taxon>
        <taxon>Dikarya</taxon>
        <taxon>Ascomycota</taxon>
        <taxon>Pezizomycotina</taxon>
        <taxon>Orbiliomycetes</taxon>
        <taxon>Orbiliales</taxon>
        <taxon>Orbiliaceae</taxon>
        <taxon>Orbilia</taxon>
    </lineage>
</organism>
<dbReference type="Proteomes" id="UP001365542">
    <property type="component" value="Unassembled WGS sequence"/>
</dbReference>
<feature type="compositionally biased region" description="Basic and acidic residues" evidence="1">
    <location>
        <begin position="25"/>
        <end position="47"/>
    </location>
</feature>
<comment type="caution">
    <text evidence="2">The sequence shown here is derived from an EMBL/GenBank/DDBJ whole genome shotgun (WGS) entry which is preliminary data.</text>
</comment>